<organism evidence="6 7">
    <name type="scientific">Streptomyces thioluteus</name>
    <dbReference type="NCBI Taxonomy" id="66431"/>
    <lineage>
        <taxon>Bacteria</taxon>
        <taxon>Bacillati</taxon>
        <taxon>Actinomycetota</taxon>
        <taxon>Actinomycetes</taxon>
        <taxon>Kitasatosporales</taxon>
        <taxon>Streptomycetaceae</taxon>
        <taxon>Streptomyces</taxon>
    </lineage>
</organism>
<reference evidence="6 7" key="1">
    <citation type="journal article" date="2019" name="Int. J. Syst. Evol. Microbiol.">
        <title>The Global Catalogue of Microorganisms (GCM) 10K type strain sequencing project: providing services to taxonomists for standard genome sequencing and annotation.</title>
        <authorList>
            <consortium name="The Broad Institute Genomics Platform"/>
            <consortium name="The Broad Institute Genome Sequencing Center for Infectious Disease"/>
            <person name="Wu L."/>
            <person name="Ma J."/>
        </authorList>
    </citation>
    <scope>NUCLEOTIDE SEQUENCE [LARGE SCALE GENOMIC DNA]</scope>
    <source>
        <strain evidence="6 7">JCM 4087</strain>
    </source>
</reference>
<protein>
    <recommendedName>
        <fullName evidence="5">Glycoside hydrolase family 3 N-terminal domain-containing protein</fullName>
    </recommendedName>
</protein>
<feature type="domain" description="Glycoside hydrolase family 3 N-terminal" evidence="5">
    <location>
        <begin position="32"/>
        <end position="277"/>
    </location>
</feature>
<evidence type="ECO:0000256" key="4">
    <source>
        <dbReference type="SAM" id="MobiDB-lite"/>
    </source>
</evidence>
<evidence type="ECO:0000313" key="7">
    <source>
        <dbReference type="Proteomes" id="UP001501102"/>
    </source>
</evidence>
<dbReference type="Gene3D" id="3.20.20.300">
    <property type="entry name" value="Glycoside hydrolase, family 3, N-terminal domain"/>
    <property type="match status" value="1"/>
</dbReference>
<feature type="compositionally biased region" description="Low complexity" evidence="4">
    <location>
        <begin position="352"/>
        <end position="363"/>
    </location>
</feature>
<evidence type="ECO:0000256" key="2">
    <source>
        <dbReference type="ARBA" id="ARBA00022801"/>
    </source>
</evidence>
<proteinExistence type="inferred from homology"/>
<feature type="region of interest" description="Disordered" evidence="4">
    <location>
        <begin position="157"/>
        <end position="186"/>
    </location>
</feature>
<name>A0ABN3WNJ5_STRTU</name>
<evidence type="ECO:0000259" key="5">
    <source>
        <dbReference type="Pfam" id="PF00933"/>
    </source>
</evidence>
<gene>
    <name evidence="6" type="ORF">GCM10020221_16120</name>
</gene>
<dbReference type="Proteomes" id="UP001501102">
    <property type="component" value="Unassembled WGS sequence"/>
</dbReference>
<dbReference type="SUPFAM" id="SSF51445">
    <property type="entry name" value="(Trans)glycosidases"/>
    <property type="match status" value="1"/>
</dbReference>
<evidence type="ECO:0000256" key="3">
    <source>
        <dbReference type="ARBA" id="ARBA00023295"/>
    </source>
</evidence>
<keyword evidence="7" id="KW-1185">Reference proteome</keyword>
<sequence>MDTLTRDALTVLQPGFTGTTAPDWLLRRLGEGLASVGLFGRNIASPEQLAALTAALRAEREDVLVAIDEEGGDVTRLEVRTGSSFPGNLALGAVDDTALTRAVRRGTGPPARRLRGQPQLGAVRGRQLRSRQPGHRRAVARGDPGLVAAHRRLRRGHAGGGVATCASTSPRHAHTSVDSQHHDMPRIDVGPRTLEETGAGALPGGRRGGTKAVMSAHICCHPSARPAAAAMPRSERCVHGLLHGLLRAHARRAGSRFDGLIVTDGMEMRAIADGYGIERGASWPWPPARRRDLRGGWAGGRGGRAAVARRGWSGPCGRGELSEERLAEARSGCGGWRLGGSARVLPSPPRPGWGSPPARGRCA</sequence>
<evidence type="ECO:0000256" key="1">
    <source>
        <dbReference type="ARBA" id="ARBA00005336"/>
    </source>
</evidence>
<dbReference type="EMBL" id="BAAAXZ010000062">
    <property type="protein sequence ID" value="GAA2920733.1"/>
    <property type="molecule type" value="Genomic_DNA"/>
</dbReference>
<evidence type="ECO:0000313" key="6">
    <source>
        <dbReference type="EMBL" id="GAA2920733.1"/>
    </source>
</evidence>
<dbReference type="PANTHER" id="PTHR30480">
    <property type="entry name" value="BETA-HEXOSAMINIDASE-RELATED"/>
    <property type="match status" value="1"/>
</dbReference>
<dbReference type="InterPro" id="IPR017853">
    <property type="entry name" value="GH"/>
</dbReference>
<accession>A0ABN3WNJ5</accession>
<dbReference type="PANTHER" id="PTHR30480:SF16">
    <property type="entry name" value="GLYCOSIDE HYDROLASE FAMILY 3 DOMAIN PROTEIN"/>
    <property type="match status" value="1"/>
</dbReference>
<comment type="caution">
    <text evidence="6">The sequence shown here is derived from an EMBL/GenBank/DDBJ whole genome shotgun (WGS) entry which is preliminary data.</text>
</comment>
<comment type="similarity">
    <text evidence="1">Belongs to the glycosyl hydrolase 3 family.</text>
</comment>
<keyword evidence="3" id="KW-0326">Glycosidase</keyword>
<dbReference type="InterPro" id="IPR001764">
    <property type="entry name" value="Glyco_hydro_3_N"/>
</dbReference>
<dbReference type="InterPro" id="IPR036962">
    <property type="entry name" value="Glyco_hydro_3_N_sf"/>
</dbReference>
<feature type="region of interest" description="Disordered" evidence="4">
    <location>
        <begin position="340"/>
        <end position="363"/>
    </location>
</feature>
<dbReference type="InterPro" id="IPR050226">
    <property type="entry name" value="NagZ_Beta-hexosaminidase"/>
</dbReference>
<dbReference type="Pfam" id="PF00933">
    <property type="entry name" value="Glyco_hydro_3"/>
    <property type="match status" value="1"/>
</dbReference>
<keyword evidence="2" id="KW-0378">Hydrolase</keyword>
<dbReference type="RefSeq" id="WP_344961881.1">
    <property type="nucleotide sequence ID" value="NZ_BAAAXZ010000062.1"/>
</dbReference>